<gene>
    <name evidence="1" type="ORF">LCGC14_0228770</name>
</gene>
<reference evidence="1" key="1">
    <citation type="journal article" date="2015" name="Nature">
        <title>Complex archaea that bridge the gap between prokaryotes and eukaryotes.</title>
        <authorList>
            <person name="Spang A."/>
            <person name="Saw J.H."/>
            <person name="Jorgensen S.L."/>
            <person name="Zaremba-Niedzwiedzka K."/>
            <person name="Martijn J."/>
            <person name="Lind A.E."/>
            <person name="van Eijk R."/>
            <person name="Schleper C."/>
            <person name="Guy L."/>
            <person name="Ettema T.J."/>
        </authorList>
    </citation>
    <scope>NUCLEOTIDE SEQUENCE</scope>
</reference>
<dbReference type="AlphaFoldDB" id="A0A0F9XFB9"/>
<sequence>MTDIDPNNYEDWSSLAPWDVFYSDLVITVHHTLTEPTCPSAKIAFELPDRAGTEVVAHCHGDTIKEAISRVIVEAKERLPMLTEQRRAEVVLLRKSNEAE</sequence>
<evidence type="ECO:0000313" key="1">
    <source>
        <dbReference type="EMBL" id="KKN90508.1"/>
    </source>
</evidence>
<organism evidence="1">
    <name type="scientific">marine sediment metagenome</name>
    <dbReference type="NCBI Taxonomy" id="412755"/>
    <lineage>
        <taxon>unclassified sequences</taxon>
        <taxon>metagenomes</taxon>
        <taxon>ecological metagenomes</taxon>
    </lineage>
</organism>
<proteinExistence type="predicted"/>
<comment type="caution">
    <text evidence="1">The sequence shown here is derived from an EMBL/GenBank/DDBJ whole genome shotgun (WGS) entry which is preliminary data.</text>
</comment>
<dbReference type="EMBL" id="LAZR01000110">
    <property type="protein sequence ID" value="KKN90508.1"/>
    <property type="molecule type" value="Genomic_DNA"/>
</dbReference>
<name>A0A0F9XFB9_9ZZZZ</name>
<accession>A0A0F9XFB9</accession>
<protein>
    <submittedName>
        <fullName evidence="1">Uncharacterized protein</fullName>
    </submittedName>
</protein>